<dbReference type="GO" id="GO:0008320">
    <property type="term" value="F:protein transmembrane transporter activity"/>
    <property type="evidence" value="ECO:0007669"/>
    <property type="project" value="TreeGrafter"/>
</dbReference>
<dbReference type="GO" id="GO:0030150">
    <property type="term" value="P:protein import into mitochondrial matrix"/>
    <property type="evidence" value="ECO:0007669"/>
    <property type="project" value="TreeGrafter"/>
</dbReference>
<keyword evidence="3" id="KW-0812">Transmembrane</keyword>
<evidence type="ECO:0000256" key="1">
    <source>
        <dbReference type="ARBA" id="ARBA00004448"/>
    </source>
</evidence>
<name>A0AAQ3XCW9_PASNO</name>
<evidence type="ECO:0000256" key="7">
    <source>
        <dbReference type="ARBA" id="ARBA00023136"/>
    </source>
</evidence>
<keyword evidence="10" id="KW-1185">Reference proteome</keyword>
<dbReference type="Proteomes" id="UP001341281">
    <property type="component" value="Chromosome 09"/>
</dbReference>
<keyword evidence="4" id="KW-0999">Mitochondrion inner membrane</keyword>
<feature type="region of interest" description="Disordered" evidence="8">
    <location>
        <begin position="173"/>
        <end position="201"/>
    </location>
</feature>
<proteinExistence type="inferred from homology"/>
<dbReference type="AlphaFoldDB" id="A0AAQ3XCW9"/>
<dbReference type="Pfam" id="PF02466">
    <property type="entry name" value="Tim17"/>
    <property type="match status" value="1"/>
</dbReference>
<dbReference type="EMBL" id="CP144753">
    <property type="protein sequence ID" value="WVZ93146.1"/>
    <property type="molecule type" value="Genomic_DNA"/>
</dbReference>
<reference evidence="9 10" key="1">
    <citation type="submission" date="2024-02" db="EMBL/GenBank/DDBJ databases">
        <title>High-quality chromosome-scale genome assembly of Pensacola bahiagrass (Paspalum notatum Flugge var. saurae).</title>
        <authorList>
            <person name="Vega J.M."/>
            <person name="Podio M."/>
            <person name="Orjuela J."/>
            <person name="Siena L.A."/>
            <person name="Pessino S.C."/>
            <person name="Combes M.C."/>
            <person name="Mariac C."/>
            <person name="Albertini E."/>
            <person name="Pupilli F."/>
            <person name="Ortiz J.P.A."/>
            <person name="Leblanc O."/>
        </authorList>
    </citation>
    <scope>NUCLEOTIDE SEQUENCE [LARGE SCALE GENOMIC DNA]</scope>
    <source>
        <strain evidence="9">R1</strain>
        <tissue evidence="9">Leaf</tissue>
    </source>
</reference>
<evidence type="ECO:0000256" key="4">
    <source>
        <dbReference type="ARBA" id="ARBA00022792"/>
    </source>
</evidence>
<dbReference type="PANTHER" id="PTHR10485:SF13">
    <property type="match status" value="1"/>
</dbReference>
<evidence type="ECO:0000256" key="6">
    <source>
        <dbReference type="ARBA" id="ARBA00023128"/>
    </source>
</evidence>
<sequence length="201" mass="20837">MSRDWRAAAYLGGHPVYVGNPRHDRVDGAVYVVGDFFLTGATGGSAFHFVSGLRASAAGASGVDRVAGALRAVCSNVPRFAGSCAAYSAAFIVVDNVMSLARGKDDNLNMAIASAATAGLYGAMRRGGGAAAARCALLGVTGFLIYKGIDYAMDHANARWDIIDHKRKIGRGEPTQVSMAARRTAAPEVTGDDDSFSGNFA</sequence>
<keyword evidence="5" id="KW-1133">Transmembrane helix</keyword>
<organism evidence="9 10">
    <name type="scientific">Paspalum notatum var. saurae</name>
    <dbReference type="NCBI Taxonomy" id="547442"/>
    <lineage>
        <taxon>Eukaryota</taxon>
        <taxon>Viridiplantae</taxon>
        <taxon>Streptophyta</taxon>
        <taxon>Embryophyta</taxon>
        <taxon>Tracheophyta</taxon>
        <taxon>Spermatophyta</taxon>
        <taxon>Magnoliopsida</taxon>
        <taxon>Liliopsida</taxon>
        <taxon>Poales</taxon>
        <taxon>Poaceae</taxon>
        <taxon>PACMAD clade</taxon>
        <taxon>Panicoideae</taxon>
        <taxon>Andropogonodae</taxon>
        <taxon>Paspaleae</taxon>
        <taxon>Paspalinae</taxon>
        <taxon>Paspalum</taxon>
    </lineage>
</organism>
<dbReference type="GO" id="GO:0005744">
    <property type="term" value="C:TIM23 mitochondrial import inner membrane translocase complex"/>
    <property type="evidence" value="ECO:0007669"/>
    <property type="project" value="TreeGrafter"/>
</dbReference>
<evidence type="ECO:0000256" key="5">
    <source>
        <dbReference type="ARBA" id="ARBA00022989"/>
    </source>
</evidence>
<dbReference type="PANTHER" id="PTHR10485">
    <property type="entry name" value="MITOCHONDRIAL IMPORT INNER MEMBRANE TRANSLOCASE SUBUNIT TIM-17"/>
    <property type="match status" value="1"/>
</dbReference>
<evidence type="ECO:0000313" key="10">
    <source>
        <dbReference type="Proteomes" id="UP001341281"/>
    </source>
</evidence>
<gene>
    <name evidence="9" type="ORF">U9M48_039152</name>
</gene>
<keyword evidence="6" id="KW-0496">Mitochondrion</keyword>
<keyword evidence="7" id="KW-0472">Membrane</keyword>
<accession>A0AAQ3XCW9</accession>
<evidence type="ECO:0000256" key="8">
    <source>
        <dbReference type="SAM" id="MobiDB-lite"/>
    </source>
</evidence>
<evidence type="ECO:0000313" key="9">
    <source>
        <dbReference type="EMBL" id="WVZ93146.1"/>
    </source>
</evidence>
<comment type="similarity">
    <text evidence="2">Belongs to the Tim17/Tim22/Tim23 family.</text>
</comment>
<evidence type="ECO:0000256" key="3">
    <source>
        <dbReference type="ARBA" id="ARBA00022692"/>
    </source>
</evidence>
<evidence type="ECO:0000256" key="2">
    <source>
        <dbReference type="ARBA" id="ARBA00008444"/>
    </source>
</evidence>
<comment type="subcellular location">
    <subcellularLocation>
        <location evidence="1">Mitochondrion inner membrane</location>
        <topology evidence="1">Multi-pass membrane protein</topology>
    </subcellularLocation>
</comment>
<protein>
    <submittedName>
        <fullName evidence="9">Uncharacterized protein</fullName>
    </submittedName>
</protein>